<keyword evidence="3" id="KW-0028">Amino-acid biosynthesis</keyword>
<keyword evidence="3" id="KW-0061">Asparagine biosynthesis</keyword>
<dbReference type="InterPro" id="IPR051786">
    <property type="entry name" value="ASN_synthetase/amidase"/>
</dbReference>
<organism evidence="7 8">
    <name type="scientific">Listeria weihenstephanensis</name>
    <dbReference type="NCBI Taxonomy" id="1006155"/>
    <lineage>
        <taxon>Bacteria</taxon>
        <taxon>Bacillati</taxon>
        <taxon>Bacillota</taxon>
        <taxon>Bacilli</taxon>
        <taxon>Bacillales</taxon>
        <taxon>Listeriaceae</taxon>
        <taxon>Listeria</taxon>
    </lineage>
</organism>
<dbReference type="GO" id="GO:0006529">
    <property type="term" value="P:asparagine biosynthetic process"/>
    <property type="evidence" value="ECO:0007669"/>
    <property type="project" value="UniProtKB-KW"/>
</dbReference>
<dbReference type="RefSeq" id="WP_036061351.1">
    <property type="nucleotide sequence ID" value="NZ_CP011102.1"/>
</dbReference>
<dbReference type="Pfam" id="PF13537">
    <property type="entry name" value="GATase_7"/>
    <property type="match status" value="1"/>
</dbReference>
<dbReference type="InterPro" id="IPR001962">
    <property type="entry name" value="Asn_synthase"/>
</dbReference>
<accession>A0A1S7FY38</accession>
<dbReference type="Gene3D" id="3.40.50.620">
    <property type="entry name" value="HUPs"/>
    <property type="match status" value="1"/>
</dbReference>
<feature type="domain" description="Glutamine amidotransferase type-2" evidence="6">
    <location>
        <begin position="62"/>
        <end position="159"/>
    </location>
</feature>
<comment type="pathway">
    <text evidence="1">Amino-acid biosynthesis; L-asparagine biosynthesis; L-asparagine from L-aspartate (L-Gln route): step 1/1.</text>
</comment>
<dbReference type="GO" id="GO:0004066">
    <property type="term" value="F:asparagine synthase (glutamine-hydrolyzing) activity"/>
    <property type="evidence" value="ECO:0007669"/>
    <property type="project" value="UniProtKB-EC"/>
</dbReference>
<dbReference type="InterPro" id="IPR017932">
    <property type="entry name" value="GATase_2_dom"/>
</dbReference>
<dbReference type="EMBL" id="CP011102">
    <property type="protein sequence ID" value="AQY52344.1"/>
    <property type="molecule type" value="Genomic_DNA"/>
</dbReference>
<keyword evidence="8" id="KW-1185">Reference proteome</keyword>
<evidence type="ECO:0000256" key="3">
    <source>
        <dbReference type="ARBA" id="ARBA00022888"/>
    </source>
</evidence>
<evidence type="ECO:0000259" key="6">
    <source>
        <dbReference type="Pfam" id="PF13537"/>
    </source>
</evidence>
<protein>
    <recommendedName>
        <fullName evidence="2">asparagine synthase (glutamine-hydrolyzing)</fullName>
        <ecNumber evidence="2">6.3.5.4</ecNumber>
    </recommendedName>
</protein>
<sequence length="592" mass="68610">MPGFFGFISSKEQALENDIDIYDIIEKNDNLMEEKMVVNTSGLYGYFFRNTIKKFEQDKAFSETEEACFIIEGVILNKLDLIEKYESKERNISSLVQKMAHNAPETFFSEFRGHFSGVFLNKETHMFNLYTNHVGDEEIFYYLDEKEDVLYFGTDFDILIKLIHKQTGKNFKLKTNAAYSLITHSYTLCNDTLFEEVHRLTPGHYLQYSASGIEKKCYFELTNETIDITEEEAMAKIDTLFRNAVRRSFEKDMEYGYKHLVALSGGLDSRMTTWVAHDMGYTNMLNYTFSQTDYMDETIPKQIANKLKTEWIFKSLDNGLYLYKYFEEAIQMSGGRCQSCSITPTLGMANSIDFDSFGVVHTGHLGGAILGTYYEKGKKQAFHPGSGANSTRLINKVQYTEENSFHLQDKEVFKLYNRGFTGNLMGLKPFQKYTEAISPYTDVEFMSFCLTLPFEYRKGHGIYIKWINKYYPEAANFVYDKVGGKINRKLINVKGVSIPWTSIPSAFVKLVKIKMGVKLNSKKHMNPIGYWVKNNKDLSDFYQNSFYNNVDLIKNEELKNDCKDVFETGNAMEKDQIITFMEFLRSMNGYMK</sequence>
<proteinExistence type="predicted"/>
<dbReference type="SUPFAM" id="SSF56235">
    <property type="entry name" value="N-terminal nucleophile aminohydrolases (Ntn hydrolases)"/>
    <property type="match status" value="1"/>
</dbReference>
<evidence type="ECO:0000256" key="2">
    <source>
        <dbReference type="ARBA" id="ARBA00012737"/>
    </source>
</evidence>
<evidence type="ECO:0000259" key="5">
    <source>
        <dbReference type="Pfam" id="PF00733"/>
    </source>
</evidence>
<dbReference type="InterPro" id="IPR014729">
    <property type="entry name" value="Rossmann-like_a/b/a_fold"/>
</dbReference>
<evidence type="ECO:0000313" key="7">
    <source>
        <dbReference type="EMBL" id="AQY52344.1"/>
    </source>
</evidence>
<dbReference type="Gene3D" id="3.60.20.10">
    <property type="entry name" value="Glutamine Phosphoribosylpyrophosphate, subunit 1, domain 1"/>
    <property type="match status" value="1"/>
</dbReference>
<evidence type="ECO:0000256" key="1">
    <source>
        <dbReference type="ARBA" id="ARBA00005187"/>
    </source>
</evidence>
<name>A0A1S7FY38_9LIST</name>
<feature type="domain" description="Asparagine synthetase" evidence="5">
    <location>
        <begin position="237"/>
        <end position="374"/>
    </location>
</feature>
<evidence type="ECO:0000313" key="8">
    <source>
        <dbReference type="Proteomes" id="UP000223060"/>
    </source>
</evidence>
<dbReference type="Pfam" id="PF00733">
    <property type="entry name" value="Asn_synthase"/>
    <property type="match status" value="1"/>
</dbReference>
<dbReference type="EC" id="6.3.5.4" evidence="2"/>
<dbReference type="Proteomes" id="UP000223060">
    <property type="component" value="Chromosome"/>
</dbReference>
<dbReference type="PANTHER" id="PTHR43284">
    <property type="entry name" value="ASPARAGINE SYNTHETASE (GLUTAMINE-HYDROLYZING)"/>
    <property type="match status" value="1"/>
</dbReference>
<dbReference type="AlphaFoldDB" id="A0A1S7FY38"/>
<gene>
    <name evidence="7" type="ORF">UE46_15870</name>
</gene>
<dbReference type="SUPFAM" id="SSF52402">
    <property type="entry name" value="Adenine nucleotide alpha hydrolases-like"/>
    <property type="match status" value="1"/>
</dbReference>
<dbReference type="KEGG" id="lwi:UE46_15870"/>
<evidence type="ECO:0000256" key="4">
    <source>
        <dbReference type="ARBA" id="ARBA00048741"/>
    </source>
</evidence>
<dbReference type="InterPro" id="IPR029055">
    <property type="entry name" value="Ntn_hydrolases_N"/>
</dbReference>
<dbReference type="PANTHER" id="PTHR43284:SF1">
    <property type="entry name" value="ASPARAGINE SYNTHETASE"/>
    <property type="match status" value="1"/>
</dbReference>
<reference evidence="8" key="1">
    <citation type="submission" date="2015-03" db="EMBL/GenBank/DDBJ databases">
        <authorList>
            <person name="Ferrari E."/>
            <person name="Walter M.C."/>
            <person name="Huptas C."/>
            <person name="Scherer S."/>
            <person name="Mueller-Herbst S."/>
        </authorList>
    </citation>
    <scope>NUCLEOTIDE SEQUENCE [LARGE SCALE GENOMIC DNA]</scope>
    <source>
        <strain evidence="8">LWP01</strain>
    </source>
</reference>
<comment type="catalytic activity">
    <reaction evidence="4">
        <text>L-aspartate + L-glutamine + ATP + H2O = L-asparagine + L-glutamate + AMP + diphosphate + H(+)</text>
        <dbReference type="Rhea" id="RHEA:12228"/>
        <dbReference type="ChEBI" id="CHEBI:15377"/>
        <dbReference type="ChEBI" id="CHEBI:15378"/>
        <dbReference type="ChEBI" id="CHEBI:29985"/>
        <dbReference type="ChEBI" id="CHEBI:29991"/>
        <dbReference type="ChEBI" id="CHEBI:30616"/>
        <dbReference type="ChEBI" id="CHEBI:33019"/>
        <dbReference type="ChEBI" id="CHEBI:58048"/>
        <dbReference type="ChEBI" id="CHEBI:58359"/>
        <dbReference type="ChEBI" id="CHEBI:456215"/>
        <dbReference type="EC" id="6.3.5.4"/>
    </reaction>
</comment>